<evidence type="ECO:0000256" key="1">
    <source>
        <dbReference type="SAM" id="MobiDB-lite"/>
    </source>
</evidence>
<dbReference type="GeneID" id="59344926"/>
<keyword evidence="4" id="KW-1185">Reference proteome</keyword>
<feature type="compositionally biased region" description="Polar residues" evidence="1">
    <location>
        <begin position="172"/>
        <end position="191"/>
    </location>
</feature>
<evidence type="ECO:0000256" key="2">
    <source>
        <dbReference type="SAM" id="Phobius"/>
    </source>
</evidence>
<protein>
    <submittedName>
        <fullName evidence="3">Uncharacterized protein</fullName>
    </submittedName>
</protein>
<dbReference type="AlphaFoldDB" id="A0A8H6W2N5"/>
<feature type="transmembrane region" description="Helical" evidence="2">
    <location>
        <begin position="202"/>
        <end position="226"/>
    </location>
</feature>
<keyword evidence="2" id="KW-0472">Membrane</keyword>
<reference evidence="3" key="1">
    <citation type="submission" date="2020-05" db="EMBL/GenBank/DDBJ databases">
        <title>Mycena genomes resolve the evolution of fungal bioluminescence.</title>
        <authorList>
            <person name="Tsai I.J."/>
        </authorList>
    </citation>
    <scope>NUCLEOTIDE SEQUENCE</scope>
    <source>
        <strain evidence="3">171206Taipei</strain>
    </source>
</reference>
<keyword evidence="2" id="KW-0812">Transmembrane</keyword>
<dbReference type="RefSeq" id="XP_037220331.1">
    <property type="nucleotide sequence ID" value="XM_037362410.1"/>
</dbReference>
<feature type="compositionally biased region" description="Basic and acidic residues" evidence="1">
    <location>
        <begin position="282"/>
        <end position="291"/>
    </location>
</feature>
<name>A0A8H6W2N5_9AGAR</name>
<feature type="region of interest" description="Disordered" evidence="1">
    <location>
        <begin position="81"/>
        <end position="198"/>
    </location>
</feature>
<dbReference type="Proteomes" id="UP000636479">
    <property type="component" value="Unassembled WGS sequence"/>
</dbReference>
<sequence>MTSSLALFPRSTFSLCQSAPSMLRGLAIRSTTCPPTDNAGNRLSFTSSSTGDEPVTQRCTYAGNGGTCIYINGQLAPGPPTCPFVEDSGGGTNPAPPTTVPPQASTEQHTPSLTSDIPLTAPTGQPSSTSVSREADSADHGIVSRTSTQDAASDISLAMPTSRSSSLIRSSEATPPSSMTLNKPTSHGGSTSSARPLSSRRLAPAAVVGIAIGVVLLIALAFLIVFRVIRWKRRRALATAVSPFTEVAPPSDGAVSRKAFRPISLSANPPVDSSGEQTSMEGPDRHRAENDALRERVRELEHELEYAREEPPMYTVAPRD</sequence>
<feature type="compositionally biased region" description="Low complexity" evidence="1">
    <location>
        <begin position="162"/>
        <end position="171"/>
    </location>
</feature>
<feature type="region of interest" description="Disordered" evidence="1">
    <location>
        <begin position="264"/>
        <end position="291"/>
    </location>
</feature>
<dbReference type="CDD" id="cd14724">
    <property type="entry name" value="ZIP_Gal4-like_1"/>
    <property type="match status" value="1"/>
</dbReference>
<proteinExistence type="predicted"/>
<comment type="caution">
    <text evidence="3">The sequence shown here is derived from an EMBL/GenBank/DDBJ whole genome shotgun (WGS) entry which is preliminary data.</text>
</comment>
<accession>A0A8H6W2N5</accession>
<feature type="compositionally biased region" description="Polar residues" evidence="1">
    <location>
        <begin position="101"/>
        <end position="132"/>
    </location>
</feature>
<organism evidence="3 4">
    <name type="scientific">Mycena indigotica</name>
    <dbReference type="NCBI Taxonomy" id="2126181"/>
    <lineage>
        <taxon>Eukaryota</taxon>
        <taxon>Fungi</taxon>
        <taxon>Dikarya</taxon>
        <taxon>Basidiomycota</taxon>
        <taxon>Agaricomycotina</taxon>
        <taxon>Agaricomycetes</taxon>
        <taxon>Agaricomycetidae</taxon>
        <taxon>Agaricales</taxon>
        <taxon>Marasmiineae</taxon>
        <taxon>Mycenaceae</taxon>
        <taxon>Mycena</taxon>
    </lineage>
</organism>
<keyword evidence="2" id="KW-1133">Transmembrane helix</keyword>
<evidence type="ECO:0000313" key="4">
    <source>
        <dbReference type="Proteomes" id="UP000636479"/>
    </source>
</evidence>
<dbReference type="EMBL" id="JACAZF010000005">
    <property type="protein sequence ID" value="KAF7303359.1"/>
    <property type="molecule type" value="Genomic_DNA"/>
</dbReference>
<gene>
    <name evidence="3" type="ORF">MIND_00563700</name>
</gene>
<evidence type="ECO:0000313" key="3">
    <source>
        <dbReference type="EMBL" id="KAF7303359.1"/>
    </source>
</evidence>